<keyword evidence="1" id="KW-0812">Transmembrane</keyword>
<feature type="transmembrane region" description="Helical" evidence="1">
    <location>
        <begin position="174"/>
        <end position="199"/>
    </location>
</feature>
<proteinExistence type="predicted"/>
<keyword evidence="1" id="KW-0472">Membrane</keyword>
<protein>
    <submittedName>
        <fullName evidence="2">Uncharacterized protein</fullName>
    </submittedName>
</protein>
<gene>
    <name evidence="2" type="ORF">EOT05_00835</name>
</gene>
<name>A0A4Q0AGL1_9BACT</name>
<evidence type="ECO:0000313" key="2">
    <source>
        <dbReference type="EMBL" id="RWZ78295.1"/>
    </source>
</evidence>
<dbReference type="Proteomes" id="UP000289257">
    <property type="component" value="Unassembled WGS sequence"/>
</dbReference>
<feature type="transmembrane region" description="Helical" evidence="1">
    <location>
        <begin position="20"/>
        <end position="39"/>
    </location>
</feature>
<evidence type="ECO:0000256" key="1">
    <source>
        <dbReference type="SAM" id="Phobius"/>
    </source>
</evidence>
<dbReference type="EMBL" id="SCKX01000001">
    <property type="protein sequence ID" value="RWZ78295.1"/>
    <property type="molecule type" value="Genomic_DNA"/>
</dbReference>
<accession>A0A4Q0AGL1</accession>
<reference evidence="2" key="1">
    <citation type="submission" date="2019-01" db="EMBL/GenBank/DDBJ databases">
        <title>Genomic signatures and co-occurrence patterns of the ultra-small Saccharimodia (Patescibacteria phylum) suggest a symbiotic lifestyle.</title>
        <authorList>
            <person name="Lemos L."/>
            <person name="Medeiros J."/>
            <person name="Andreote F."/>
            <person name="Fernandes G."/>
            <person name="Varani A."/>
            <person name="Oliveira G."/>
            <person name="Pylro V."/>
        </authorList>
    </citation>
    <scope>NUCLEOTIDE SEQUENCE [LARGE SCALE GENOMIC DNA]</scope>
    <source>
        <strain evidence="2">AMD02</strain>
    </source>
</reference>
<evidence type="ECO:0000313" key="3">
    <source>
        <dbReference type="Proteomes" id="UP000289257"/>
    </source>
</evidence>
<keyword evidence="1" id="KW-1133">Transmembrane helix</keyword>
<keyword evidence="3" id="KW-1185">Reference proteome</keyword>
<comment type="caution">
    <text evidence="2">The sequence shown here is derived from an EMBL/GenBank/DDBJ whole genome shotgun (WGS) entry which is preliminary data.</text>
</comment>
<organism evidence="2 3">
    <name type="scientific">Candidatus Microsaccharimonas sossegonensis</name>
    <dbReference type="NCBI Taxonomy" id="2506948"/>
    <lineage>
        <taxon>Bacteria</taxon>
        <taxon>Candidatus Saccharimonadota</taxon>
        <taxon>Candidatus Saccharimonadia</taxon>
        <taxon>Candidatus Saccharimonadales</taxon>
        <taxon>Candidatus Saccharimonadaceae</taxon>
        <taxon>Candidatus Microsaccharimonas</taxon>
    </lineage>
</organism>
<sequence>MIDKRRVRKKIKDLQRIKTWQLLVLFILAVFIAATFLRLNNIGMVERRAAVIAADKAGNEAVIIQRLYDLQQYVSAHMNTDLGKGVYLESTYQRVSQAAINTASNDQNPNGNIYKKAQEVCAPRFSSYSTAYLLCTTSELAKYPSSSNLVGTVKLPSSSVYVRDYESPLWSPDFAGWSVVVCVVLGLMILARLLSLAILKLMLRRHYRSV</sequence>
<dbReference type="AlphaFoldDB" id="A0A4Q0AGL1"/>